<evidence type="ECO:0000256" key="4">
    <source>
        <dbReference type="ARBA" id="ARBA00022692"/>
    </source>
</evidence>
<dbReference type="PANTHER" id="PTHR43124">
    <property type="entry name" value="PURINE EFFLUX PUMP PBUE"/>
    <property type="match status" value="1"/>
</dbReference>
<dbReference type="InterPro" id="IPR050189">
    <property type="entry name" value="MFS_Efflux_Transporters"/>
</dbReference>
<feature type="transmembrane region" description="Helical" evidence="7">
    <location>
        <begin position="149"/>
        <end position="171"/>
    </location>
</feature>
<keyword evidence="2" id="KW-0813">Transport</keyword>
<evidence type="ECO:0000313" key="9">
    <source>
        <dbReference type="EMBL" id="POZ56084.1"/>
    </source>
</evidence>
<evidence type="ECO:0000256" key="1">
    <source>
        <dbReference type="ARBA" id="ARBA00004651"/>
    </source>
</evidence>
<dbReference type="GO" id="GO:0005886">
    <property type="term" value="C:plasma membrane"/>
    <property type="evidence" value="ECO:0007669"/>
    <property type="project" value="UniProtKB-SubCell"/>
</dbReference>
<gene>
    <name evidence="9" type="primary">pbuE_1</name>
    <name evidence="9" type="ORF">LYSIN_00867</name>
</gene>
<evidence type="ECO:0000256" key="3">
    <source>
        <dbReference type="ARBA" id="ARBA00022475"/>
    </source>
</evidence>
<dbReference type="GO" id="GO:0022857">
    <property type="term" value="F:transmembrane transporter activity"/>
    <property type="evidence" value="ECO:0007669"/>
    <property type="project" value="InterPro"/>
</dbReference>
<comment type="subcellular location">
    <subcellularLocation>
        <location evidence="1">Cell membrane</location>
        <topology evidence="1">Multi-pass membrane protein</topology>
    </subcellularLocation>
</comment>
<dbReference type="InterPro" id="IPR011701">
    <property type="entry name" value="MFS"/>
</dbReference>
<feature type="transmembrane region" description="Helical" evidence="7">
    <location>
        <begin position="35"/>
        <end position="56"/>
    </location>
</feature>
<feature type="domain" description="Major facilitator superfamily (MFS) profile" evidence="8">
    <location>
        <begin position="1"/>
        <end position="372"/>
    </location>
</feature>
<keyword evidence="3" id="KW-1003">Cell membrane</keyword>
<keyword evidence="5 7" id="KW-1133">Transmembrane helix</keyword>
<evidence type="ECO:0000256" key="2">
    <source>
        <dbReference type="ARBA" id="ARBA00022448"/>
    </source>
</evidence>
<reference evidence="9 10" key="1">
    <citation type="submission" date="2017-11" db="EMBL/GenBank/DDBJ databases">
        <title>Genome sequence of Lysinibacillus sphaericus, a lignin-degrading bacteria isolated from municipal solid waste soil.</title>
        <authorList>
            <person name="Persinoti G.F."/>
            <person name="Paixao D.A."/>
            <person name="Bugg T.D."/>
            <person name="Squina F.M."/>
        </authorList>
    </citation>
    <scope>NUCLEOTIDE SEQUENCE [LARGE SCALE GENOMIC DNA]</scope>
    <source>
        <strain evidence="9 10">A1</strain>
    </source>
</reference>
<evidence type="ECO:0000259" key="8">
    <source>
        <dbReference type="PROSITE" id="PS50850"/>
    </source>
</evidence>
<dbReference type="SUPFAM" id="SSF103473">
    <property type="entry name" value="MFS general substrate transporter"/>
    <property type="match status" value="1"/>
</dbReference>
<organism evidence="9 10">
    <name type="scientific">Lysinibacillus sphaericus</name>
    <name type="common">Bacillus sphaericus</name>
    <dbReference type="NCBI Taxonomy" id="1421"/>
    <lineage>
        <taxon>Bacteria</taxon>
        <taxon>Bacillati</taxon>
        <taxon>Bacillota</taxon>
        <taxon>Bacilli</taxon>
        <taxon>Bacillales</taxon>
        <taxon>Bacillaceae</taxon>
        <taxon>Lysinibacillus</taxon>
    </lineage>
</organism>
<evidence type="ECO:0000256" key="7">
    <source>
        <dbReference type="SAM" id="Phobius"/>
    </source>
</evidence>
<comment type="caution">
    <text evidence="9">The sequence shown here is derived from an EMBL/GenBank/DDBJ whole genome shotgun (WGS) entry which is preliminary data.</text>
</comment>
<feature type="transmembrane region" description="Helical" evidence="7">
    <location>
        <begin position="5"/>
        <end position="23"/>
    </location>
</feature>
<dbReference type="CDD" id="cd17324">
    <property type="entry name" value="MFS_NepI_like"/>
    <property type="match status" value="1"/>
</dbReference>
<feature type="transmembrane region" description="Helical" evidence="7">
    <location>
        <begin position="227"/>
        <end position="248"/>
    </location>
</feature>
<feature type="transmembrane region" description="Helical" evidence="7">
    <location>
        <begin position="285"/>
        <end position="303"/>
    </location>
</feature>
<accession>A0A2S5CZ60</accession>
<evidence type="ECO:0000256" key="5">
    <source>
        <dbReference type="ARBA" id="ARBA00022989"/>
    </source>
</evidence>
<proteinExistence type="predicted"/>
<keyword evidence="6 7" id="KW-0472">Membrane</keyword>
<dbReference type="AlphaFoldDB" id="A0A2S5CZ60"/>
<keyword evidence="4 7" id="KW-0812">Transmembrane</keyword>
<feature type="transmembrane region" description="Helical" evidence="7">
    <location>
        <begin position="192"/>
        <end position="215"/>
    </location>
</feature>
<feature type="transmembrane region" description="Helical" evidence="7">
    <location>
        <begin position="86"/>
        <end position="109"/>
    </location>
</feature>
<feature type="transmembrane region" description="Helical" evidence="7">
    <location>
        <begin position="121"/>
        <end position="143"/>
    </location>
</feature>
<name>A0A2S5CZ60_LYSSH</name>
<dbReference type="EMBL" id="PGLV01000001">
    <property type="protein sequence ID" value="POZ56084.1"/>
    <property type="molecule type" value="Genomic_DNA"/>
</dbReference>
<dbReference type="InterPro" id="IPR036259">
    <property type="entry name" value="MFS_trans_sf"/>
</dbReference>
<dbReference type="Proteomes" id="UP000237319">
    <property type="component" value="Unassembled WGS sequence"/>
</dbReference>
<feature type="transmembrane region" description="Helical" evidence="7">
    <location>
        <begin position="350"/>
        <end position="369"/>
    </location>
</feature>
<feature type="transmembrane region" description="Helical" evidence="7">
    <location>
        <begin position="63"/>
        <end position="80"/>
    </location>
</feature>
<feature type="transmembrane region" description="Helical" evidence="7">
    <location>
        <begin position="324"/>
        <end position="344"/>
    </location>
</feature>
<keyword evidence="10" id="KW-1185">Reference proteome</keyword>
<feature type="transmembrane region" description="Helical" evidence="7">
    <location>
        <begin position="260"/>
        <end position="279"/>
    </location>
</feature>
<dbReference type="PANTHER" id="PTHR43124:SF10">
    <property type="entry name" value="PURINE EFFLUX PUMP PBUE"/>
    <property type="match status" value="1"/>
</dbReference>
<dbReference type="Gene3D" id="1.20.1250.20">
    <property type="entry name" value="MFS general substrate transporter like domains"/>
    <property type="match status" value="2"/>
</dbReference>
<evidence type="ECO:0000256" key="6">
    <source>
        <dbReference type="ARBA" id="ARBA00023136"/>
    </source>
</evidence>
<sequence>MAATTFAVGLVELIVGGILPYIADDLNVTVATAGQLITIFALVYAISAPVLLSLTAKVERKQLYLISLFLFTLGNVMTYFSPTFAIVMMARIITAMSTALVIVLSLTITTKIVEPRHRAKALGLIFVGVSSALVIGVPMGIFITEAFGWRAVFLGIAMLSTVSMILIFMILEKMPVVEVVPLKAQIKSLANWKIASAHLTTLFMLAGHYMLYAYFTPFLVEAFNLSSSWISICYLVFGLASVSGNAIGGWLSDQIGTGKSIVIIIATFAIVLFSIPYTIVAFPLFLVVTVLWGALSWALTPPLQNYLIQTDPKTSDIQQSLNTAALQIGISIGSAVGGAMFTVTGSVMHLASFGAILVLAALGCAIFSLKRAPLANGNL</sequence>
<dbReference type="Pfam" id="PF07690">
    <property type="entry name" value="MFS_1"/>
    <property type="match status" value="1"/>
</dbReference>
<dbReference type="PROSITE" id="PS50850">
    <property type="entry name" value="MFS"/>
    <property type="match status" value="1"/>
</dbReference>
<protein>
    <submittedName>
        <fullName evidence="9">Purine efflux pump PbuE</fullName>
    </submittedName>
</protein>
<evidence type="ECO:0000313" key="10">
    <source>
        <dbReference type="Proteomes" id="UP000237319"/>
    </source>
</evidence>
<dbReference type="InterPro" id="IPR020846">
    <property type="entry name" value="MFS_dom"/>
</dbReference>